<dbReference type="EMBL" id="JBBPBM010000059">
    <property type="protein sequence ID" value="KAK8516358.1"/>
    <property type="molecule type" value="Genomic_DNA"/>
</dbReference>
<evidence type="ECO:0000313" key="2">
    <source>
        <dbReference type="EMBL" id="KAK8516358.1"/>
    </source>
</evidence>
<sequence length="203" mass="22023">MMFHPFLSITILNIHGAPPTPPFFRPSPPPCRRCFLRHLCHRELQIWLLSMRLPHQECTWTETEGRVFSKPAVDDAESTNAPTTPVDANTNVPMVTVIEPQLVAATAPLGTTLAMEPKLVAATISLAPNVATANTPQVASRIPNKVADTDSTNTPTTPVDDNTNVPMVAAIEPQSTVPFGSTMVPTTNSFGGPEGFIDFWLIR</sequence>
<protein>
    <submittedName>
        <fullName evidence="2">Uncharacterized protein</fullName>
    </submittedName>
</protein>
<evidence type="ECO:0000313" key="3">
    <source>
        <dbReference type="Proteomes" id="UP001472677"/>
    </source>
</evidence>
<feature type="compositionally biased region" description="Low complexity" evidence="1">
    <location>
        <begin position="149"/>
        <end position="164"/>
    </location>
</feature>
<name>A0ABR2CB65_9ROSI</name>
<organism evidence="2 3">
    <name type="scientific">Hibiscus sabdariffa</name>
    <name type="common">roselle</name>
    <dbReference type="NCBI Taxonomy" id="183260"/>
    <lineage>
        <taxon>Eukaryota</taxon>
        <taxon>Viridiplantae</taxon>
        <taxon>Streptophyta</taxon>
        <taxon>Embryophyta</taxon>
        <taxon>Tracheophyta</taxon>
        <taxon>Spermatophyta</taxon>
        <taxon>Magnoliopsida</taxon>
        <taxon>eudicotyledons</taxon>
        <taxon>Gunneridae</taxon>
        <taxon>Pentapetalae</taxon>
        <taxon>rosids</taxon>
        <taxon>malvids</taxon>
        <taxon>Malvales</taxon>
        <taxon>Malvaceae</taxon>
        <taxon>Malvoideae</taxon>
        <taxon>Hibiscus</taxon>
    </lineage>
</organism>
<proteinExistence type="predicted"/>
<dbReference type="Proteomes" id="UP001472677">
    <property type="component" value="Unassembled WGS sequence"/>
</dbReference>
<accession>A0ABR2CB65</accession>
<feature type="region of interest" description="Disordered" evidence="1">
    <location>
        <begin position="145"/>
        <end position="164"/>
    </location>
</feature>
<comment type="caution">
    <text evidence="2">The sequence shown here is derived from an EMBL/GenBank/DDBJ whole genome shotgun (WGS) entry which is preliminary data.</text>
</comment>
<reference evidence="2 3" key="1">
    <citation type="journal article" date="2024" name="G3 (Bethesda)">
        <title>Genome assembly of Hibiscus sabdariffa L. provides insights into metabolisms of medicinal natural products.</title>
        <authorList>
            <person name="Kim T."/>
        </authorList>
    </citation>
    <scope>NUCLEOTIDE SEQUENCE [LARGE SCALE GENOMIC DNA]</scope>
    <source>
        <strain evidence="2">TK-2024</strain>
        <tissue evidence="2">Old leaves</tissue>
    </source>
</reference>
<gene>
    <name evidence="2" type="ORF">V6N12_068965</name>
</gene>
<keyword evidence="3" id="KW-1185">Reference proteome</keyword>
<evidence type="ECO:0000256" key="1">
    <source>
        <dbReference type="SAM" id="MobiDB-lite"/>
    </source>
</evidence>